<feature type="region of interest" description="Disordered" evidence="2">
    <location>
        <begin position="484"/>
        <end position="556"/>
    </location>
</feature>
<feature type="compositionally biased region" description="Low complexity" evidence="2">
    <location>
        <begin position="657"/>
        <end position="666"/>
    </location>
</feature>
<gene>
    <name evidence="3" type="ORF">R3P38DRAFT_2507315</name>
</gene>
<organism evidence="3 4">
    <name type="scientific">Favolaschia claudopus</name>
    <dbReference type="NCBI Taxonomy" id="2862362"/>
    <lineage>
        <taxon>Eukaryota</taxon>
        <taxon>Fungi</taxon>
        <taxon>Dikarya</taxon>
        <taxon>Basidiomycota</taxon>
        <taxon>Agaricomycotina</taxon>
        <taxon>Agaricomycetes</taxon>
        <taxon>Agaricomycetidae</taxon>
        <taxon>Agaricales</taxon>
        <taxon>Marasmiineae</taxon>
        <taxon>Mycenaceae</taxon>
        <taxon>Favolaschia</taxon>
    </lineage>
</organism>
<feature type="compositionally biased region" description="Polar residues" evidence="2">
    <location>
        <begin position="931"/>
        <end position="949"/>
    </location>
</feature>
<accession>A0AAW0D2F0</accession>
<feature type="compositionally biased region" description="Low complexity" evidence="2">
    <location>
        <begin position="602"/>
        <end position="620"/>
    </location>
</feature>
<feature type="region of interest" description="Disordered" evidence="2">
    <location>
        <begin position="137"/>
        <end position="158"/>
    </location>
</feature>
<feature type="compositionally biased region" description="Low complexity" evidence="2">
    <location>
        <begin position="229"/>
        <end position="243"/>
    </location>
</feature>
<comment type="caution">
    <text evidence="3">The sequence shown here is derived from an EMBL/GenBank/DDBJ whole genome shotgun (WGS) entry which is preliminary data.</text>
</comment>
<feature type="compositionally biased region" description="Polar residues" evidence="2">
    <location>
        <begin position="687"/>
        <end position="697"/>
    </location>
</feature>
<dbReference type="Proteomes" id="UP001362999">
    <property type="component" value="Unassembled WGS sequence"/>
</dbReference>
<feature type="region of interest" description="Disordered" evidence="2">
    <location>
        <begin position="572"/>
        <end position="727"/>
    </location>
</feature>
<reference evidence="3 4" key="1">
    <citation type="journal article" date="2024" name="J Genomics">
        <title>Draft genome sequencing and assembly of Favolaschia claudopus CIRM-BRFM 2984 isolated from oak limbs.</title>
        <authorList>
            <person name="Navarro D."/>
            <person name="Drula E."/>
            <person name="Chaduli D."/>
            <person name="Cazenave R."/>
            <person name="Ahrendt S."/>
            <person name="Wang J."/>
            <person name="Lipzen A."/>
            <person name="Daum C."/>
            <person name="Barry K."/>
            <person name="Grigoriev I.V."/>
            <person name="Favel A."/>
            <person name="Rosso M.N."/>
            <person name="Martin F."/>
        </authorList>
    </citation>
    <scope>NUCLEOTIDE SEQUENCE [LARGE SCALE GENOMIC DNA]</scope>
    <source>
        <strain evidence="3 4">CIRM-BRFM 2984</strain>
    </source>
</reference>
<evidence type="ECO:0000313" key="3">
    <source>
        <dbReference type="EMBL" id="KAK7046575.1"/>
    </source>
</evidence>
<name>A0AAW0D2F0_9AGAR</name>
<proteinExistence type="predicted"/>
<keyword evidence="1" id="KW-0175">Coiled coil</keyword>
<keyword evidence="4" id="KW-1185">Reference proteome</keyword>
<feature type="region of interest" description="Disordered" evidence="2">
    <location>
        <begin position="229"/>
        <end position="251"/>
    </location>
</feature>
<feature type="compositionally biased region" description="Basic residues" evidence="2">
    <location>
        <begin position="819"/>
        <end position="830"/>
    </location>
</feature>
<dbReference type="EMBL" id="JAWWNJ010000010">
    <property type="protein sequence ID" value="KAK7046575.1"/>
    <property type="molecule type" value="Genomic_DNA"/>
</dbReference>
<feature type="coiled-coil region" evidence="1">
    <location>
        <begin position="343"/>
        <end position="377"/>
    </location>
</feature>
<dbReference type="AlphaFoldDB" id="A0AAW0D2F0"/>
<feature type="compositionally biased region" description="Low complexity" evidence="2">
    <location>
        <begin position="488"/>
        <end position="504"/>
    </location>
</feature>
<sequence length="993" mass="106290">MYSAFTSSYMQPNERVRRQWFAFEQWVNTVPHIQMEETIDKTRREMDEKWNNTPARTRSSLQEHKKNKEAFCQELKRKLKFELVNDTREEWQRRLKDAGLKDEDWGNMTLEETSAVERVLSSDVVDINGMTMLERAAQAGHQPVHSPPTAPPLVRNESRASSASGYSFVSPMSLSVADDDDEDGFQSIFANELLPSSGPESVVDEIFDTPVSVPWGWNEESSSYGIWSAATSQSSRQGSQTGSPERPQYKTMPADSTFFPRAPEPFSSLFESDPPHKSRAPRYIGPHLSDSDESVDDEEADFARFKMDTRFAKIREFHDEAARADIQLVQDIYNARKINASSQDEEERIIAEHEKRMVELRRSKEEERKKAVRMERDTRCRTIRLREVRKNAAAAKVAVAAESLRDRLHQEVESKLNAELAAAAPPTPVVAPAEPRRARGLSQSTVGSAQSQQARSARSGTAPELDKLTADLPHLLAAVSATPLPTASSTPVSSNSSSTSSSNPMARWIPPPESKASLPTSKLAKKKTSPPTKLKASVQTTPKAPIPATGSKVSVPLAPKVTPILASKVASLPAAKAPPPPATPKAQPVPTSKSSAPVSRIPSSTAQTAPSSAAANTPSAFNPLSGQSVPSLKRPTVVHAMTSPVPTSDTPRPIPKPVSSSSSSSPAVPPSAPLPSKKAPAMDIQTPGASSSRTTLEQIPRPFMHKSLGSDPRVGPPPPVPPGGGVWVSSSSAAAAAKKMEAAKASAATATATTNTSTASAQVDKATINPVRLPAIAETTRPRRMSDPISPSPRSFAFPPNVQGPGKAVVETLPNITKKPSKGKQVKAKRVTVEEVSDEEENADTMETLPIDSRYIFEPKPSVPTTMFSPIIDFEPTPPSAAPSTTSIQSDKSSKSGGPRALSSESDGPGKAASATSDGKLGKDKHARWTPGTSSGDNSTTHSSATGKNELQAALDASETPSSGGTKKGLRSRAGSVLQPPATADRKGKGRAV</sequence>
<evidence type="ECO:0000256" key="2">
    <source>
        <dbReference type="SAM" id="MobiDB-lite"/>
    </source>
</evidence>
<feature type="compositionally biased region" description="Acidic residues" evidence="2">
    <location>
        <begin position="835"/>
        <end position="844"/>
    </location>
</feature>
<feature type="region of interest" description="Disordered" evidence="2">
    <location>
        <begin position="772"/>
        <end position="993"/>
    </location>
</feature>
<feature type="region of interest" description="Disordered" evidence="2">
    <location>
        <begin position="264"/>
        <end position="295"/>
    </location>
</feature>
<evidence type="ECO:0000256" key="1">
    <source>
        <dbReference type="SAM" id="Coils"/>
    </source>
</evidence>
<feature type="compositionally biased region" description="Low complexity" evidence="2">
    <location>
        <begin position="448"/>
        <end position="459"/>
    </location>
</feature>
<evidence type="ECO:0000313" key="4">
    <source>
        <dbReference type="Proteomes" id="UP001362999"/>
    </source>
</evidence>
<protein>
    <submittedName>
        <fullName evidence="3">Uncharacterized protein</fullName>
    </submittedName>
</protein>
<feature type="region of interest" description="Disordered" evidence="2">
    <location>
        <begin position="419"/>
        <end position="462"/>
    </location>
</feature>